<dbReference type="InterPro" id="IPR011990">
    <property type="entry name" value="TPR-like_helical_dom_sf"/>
</dbReference>
<sequence>MDIDLNAFHFLRPFWLLLLVPGIVVPILWNRSRDPARLSSNIAPQLLKHLVVTPTDAHHLRPIHLLGALLILGGLAAAGPTWEQDRPDFLENRAPLILALDLSPSMDANDVPPSRLEAAKHKLHDLIQRRPGARTGLIAYAGTAHLVLPATEDPQLLDSFLQALSTDLLASPGKNVLAVIEEAKRLLAAEQSAGTLVLVTDGADVSQLEAIGKALEPSELQLLVLAVGSQDGGILRDAKGQLRVDTNGRPLLGSFDAKGLKQLADAADAPLGSLTLNDDDLDWIELHAAQHLQAASGDDQQMHWKDAGYWLCWPLLVLALLCVRRGWSVNWLAGLLLACGLALPSAPAHAGALTDAFFTPDQQGRWAFEHGHYAQAATHFHDPYWKALAAYNAADYDAALADFARLDSAPAYFYLGNSYAKLFKFPAAIAAYQQALKLQPQFPEATANLALVTALQKDYEEQQEVAPDIKSDKVEFDKPSGKGKSVKMEGVKPTSDELWLRNLNTSPAQFLKQKFRLQAAQQQNNSGATP</sequence>
<dbReference type="Proteomes" id="UP000717995">
    <property type="component" value="Unassembled WGS sequence"/>
</dbReference>
<name>A0ABS2IFF6_9GAMM</name>
<dbReference type="RefSeq" id="WP_205349018.1">
    <property type="nucleotide sequence ID" value="NZ_JAFEUP010000004.1"/>
</dbReference>
<dbReference type="SMART" id="SM00327">
    <property type="entry name" value="VWA"/>
    <property type="match status" value="1"/>
</dbReference>
<protein>
    <submittedName>
        <fullName evidence="4">VWA domain-containing protein</fullName>
    </submittedName>
</protein>
<feature type="domain" description="VWFA" evidence="3">
    <location>
        <begin position="95"/>
        <end position="292"/>
    </location>
</feature>
<dbReference type="Gene3D" id="3.40.50.410">
    <property type="entry name" value="von Willebrand factor, type A domain"/>
    <property type="match status" value="1"/>
</dbReference>
<feature type="transmembrane region" description="Helical" evidence="2">
    <location>
        <begin position="12"/>
        <end position="29"/>
    </location>
</feature>
<organism evidence="4 5">
    <name type="scientific">Zestomonas insulae</name>
    <dbReference type="NCBI Taxonomy" id="2809017"/>
    <lineage>
        <taxon>Bacteria</taxon>
        <taxon>Pseudomonadati</taxon>
        <taxon>Pseudomonadota</taxon>
        <taxon>Gammaproteobacteria</taxon>
        <taxon>Pseudomonadales</taxon>
        <taxon>Pseudomonadaceae</taxon>
        <taxon>Zestomonas</taxon>
    </lineage>
</organism>
<dbReference type="InterPro" id="IPR002035">
    <property type="entry name" value="VWF_A"/>
</dbReference>
<evidence type="ECO:0000256" key="2">
    <source>
        <dbReference type="SAM" id="Phobius"/>
    </source>
</evidence>
<dbReference type="SMART" id="SM00028">
    <property type="entry name" value="TPR"/>
    <property type="match status" value="1"/>
</dbReference>
<dbReference type="PROSITE" id="PS50293">
    <property type="entry name" value="TPR_REGION"/>
    <property type="match status" value="1"/>
</dbReference>
<feature type="repeat" description="TPR" evidence="1">
    <location>
        <begin position="409"/>
        <end position="442"/>
    </location>
</feature>
<dbReference type="SUPFAM" id="SSF48452">
    <property type="entry name" value="TPR-like"/>
    <property type="match status" value="1"/>
</dbReference>
<dbReference type="PANTHER" id="PTHR22550">
    <property type="entry name" value="SPORE GERMINATION PROTEIN"/>
    <property type="match status" value="1"/>
</dbReference>
<evidence type="ECO:0000256" key="1">
    <source>
        <dbReference type="PROSITE-ProRule" id="PRU00339"/>
    </source>
</evidence>
<reference evidence="4 5" key="1">
    <citation type="submission" date="2021-02" db="EMBL/GenBank/DDBJ databases">
        <authorList>
            <person name="Lee D.-H."/>
        </authorList>
    </citation>
    <scope>NUCLEOTIDE SEQUENCE [LARGE SCALE GENOMIC DNA]</scope>
    <source>
        <strain evidence="4 5">UL073</strain>
    </source>
</reference>
<keyword evidence="2" id="KW-0812">Transmembrane</keyword>
<dbReference type="SUPFAM" id="SSF53300">
    <property type="entry name" value="vWA-like"/>
    <property type="match status" value="1"/>
</dbReference>
<dbReference type="PANTHER" id="PTHR22550:SF14">
    <property type="entry name" value="VWFA DOMAIN-CONTAINING PROTEIN"/>
    <property type="match status" value="1"/>
</dbReference>
<gene>
    <name evidence="4" type="ORF">JQX08_14030</name>
</gene>
<dbReference type="PROSITE" id="PS50005">
    <property type="entry name" value="TPR"/>
    <property type="match status" value="1"/>
</dbReference>
<dbReference type="InterPro" id="IPR050768">
    <property type="entry name" value="UPF0353/GerABKA_families"/>
</dbReference>
<dbReference type="InterPro" id="IPR019734">
    <property type="entry name" value="TPR_rpt"/>
</dbReference>
<accession>A0ABS2IFF6</accession>
<keyword evidence="1" id="KW-0802">TPR repeat</keyword>
<keyword evidence="5" id="KW-1185">Reference proteome</keyword>
<dbReference type="Gene3D" id="1.25.40.10">
    <property type="entry name" value="Tetratricopeptide repeat domain"/>
    <property type="match status" value="1"/>
</dbReference>
<dbReference type="InterPro" id="IPR036465">
    <property type="entry name" value="vWFA_dom_sf"/>
</dbReference>
<keyword evidence="2" id="KW-1133">Transmembrane helix</keyword>
<evidence type="ECO:0000259" key="3">
    <source>
        <dbReference type="PROSITE" id="PS50234"/>
    </source>
</evidence>
<dbReference type="PROSITE" id="PS50234">
    <property type="entry name" value="VWFA"/>
    <property type="match status" value="1"/>
</dbReference>
<evidence type="ECO:0000313" key="5">
    <source>
        <dbReference type="Proteomes" id="UP000717995"/>
    </source>
</evidence>
<dbReference type="Pfam" id="PF13519">
    <property type="entry name" value="VWA_2"/>
    <property type="match status" value="1"/>
</dbReference>
<proteinExistence type="predicted"/>
<dbReference type="EMBL" id="JAFEUP010000004">
    <property type="protein sequence ID" value="MBM7061824.1"/>
    <property type="molecule type" value="Genomic_DNA"/>
</dbReference>
<keyword evidence="2" id="KW-0472">Membrane</keyword>
<evidence type="ECO:0000313" key="4">
    <source>
        <dbReference type="EMBL" id="MBM7061824.1"/>
    </source>
</evidence>
<comment type="caution">
    <text evidence="4">The sequence shown here is derived from an EMBL/GenBank/DDBJ whole genome shotgun (WGS) entry which is preliminary data.</text>
</comment>
<dbReference type="Pfam" id="PF00515">
    <property type="entry name" value="TPR_1"/>
    <property type="match status" value="1"/>
</dbReference>